<dbReference type="EMBL" id="WHYR01000115">
    <property type="protein sequence ID" value="MQL54028.1"/>
    <property type="molecule type" value="Genomic_DNA"/>
</dbReference>
<evidence type="ECO:0000313" key="3">
    <source>
        <dbReference type="EMBL" id="MQL53604.1"/>
    </source>
</evidence>
<dbReference type="AlphaFoldDB" id="A0A6N7IXY3"/>
<name>A0A6N7IXY3_9FIRM</name>
<keyword evidence="6" id="KW-1185">Reference proteome</keyword>
<reference evidence="5 6" key="1">
    <citation type="submission" date="2019-10" db="EMBL/GenBank/DDBJ databases">
        <title>Comparative genomics of sulfur disproportionating microorganisms.</title>
        <authorList>
            <person name="Ward L.M."/>
            <person name="Bertran E."/>
            <person name="Johnston D."/>
        </authorList>
    </citation>
    <scope>NUCLEOTIDE SEQUENCE [LARGE SCALE GENOMIC DNA]</scope>
    <source>
        <strain evidence="5 6">DSM 14055</strain>
    </source>
</reference>
<dbReference type="EMBL" id="WHYR01000057">
    <property type="protein sequence ID" value="MQL53604.1"/>
    <property type="molecule type" value="Genomic_DNA"/>
</dbReference>
<dbReference type="EMBL" id="WHYR01000086">
    <property type="protein sequence ID" value="MQL53964.1"/>
    <property type="molecule type" value="Genomic_DNA"/>
</dbReference>
<evidence type="ECO:0000313" key="6">
    <source>
        <dbReference type="Proteomes" id="UP000441717"/>
    </source>
</evidence>
<dbReference type="EMBL" id="WHYR01000003">
    <property type="protein sequence ID" value="MQL51074.1"/>
    <property type="molecule type" value="Genomic_DNA"/>
</dbReference>
<protein>
    <submittedName>
        <fullName evidence="5">Integrase</fullName>
    </submittedName>
</protein>
<accession>A0A6N7IXY3</accession>
<dbReference type="EMBL" id="WHYR01000002">
    <property type="protein sequence ID" value="MQL50838.1"/>
    <property type="molecule type" value="Genomic_DNA"/>
</dbReference>
<feature type="non-terminal residue" evidence="5">
    <location>
        <position position="36"/>
    </location>
</feature>
<evidence type="ECO:0000313" key="2">
    <source>
        <dbReference type="EMBL" id="MQL51074.1"/>
    </source>
</evidence>
<comment type="caution">
    <text evidence="5">The sequence shown here is derived from an EMBL/GenBank/DDBJ whole genome shotgun (WGS) entry which is preliminary data.</text>
</comment>
<gene>
    <name evidence="1" type="ORF">GFC01_00800</name>
    <name evidence="2" type="ORF">GFC01_02065</name>
    <name evidence="3" type="ORF">GFC01_15300</name>
    <name evidence="4" type="ORF">GFC01_17210</name>
    <name evidence="5" type="ORF">GFC01_17570</name>
</gene>
<proteinExistence type="predicted"/>
<evidence type="ECO:0000313" key="1">
    <source>
        <dbReference type="EMBL" id="MQL50838.1"/>
    </source>
</evidence>
<organism evidence="5 6">
    <name type="scientific">Desulfofundulus thermobenzoicus</name>
    <dbReference type="NCBI Taxonomy" id="29376"/>
    <lineage>
        <taxon>Bacteria</taxon>
        <taxon>Bacillati</taxon>
        <taxon>Bacillota</taxon>
        <taxon>Clostridia</taxon>
        <taxon>Eubacteriales</taxon>
        <taxon>Peptococcaceae</taxon>
        <taxon>Desulfofundulus</taxon>
    </lineage>
</organism>
<evidence type="ECO:0000313" key="4">
    <source>
        <dbReference type="EMBL" id="MQL53964.1"/>
    </source>
</evidence>
<sequence length="36" mass="4315">MTRWKMYAEIHQLKDMGLKKAQVARRLDIDVKTVIK</sequence>
<evidence type="ECO:0000313" key="5">
    <source>
        <dbReference type="EMBL" id="MQL54028.1"/>
    </source>
</evidence>
<dbReference type="Proteomes" id="UP000441717">
    <property type="component" value="Unassembled WGS sequence"/>
</dbReference>
<dbReference type="Gene3D" id="1.10.10.60">
    <property type="entry name" value="Homeodomain-like"/>
    <property type="match status" value="1"/>
</dbReference>